<evidence type="ECO:0000313" key="3">
    <source>
        <dbReference type="Proteomes" id="UP000191448"/>
    </source>
</evidence>
<dbReference type="AlphaFoldDB" id="A0A1V4SVV1"/>
<protein>
    <submittedName>
        <fullName evidence="2">Uncharacterized protein</fullName>
    </submittedName>
</protein>
<keyword evidence="1" id="KW-0812">Transmembrane</keyword>
<gene>
    <name evidence="2" type="ORF">CLTHE_12910</name>
</gene>
<name>A0A1V4SVV1_9CLOT</name>
<proteinExistence type="predicted"/>
<organism evidence="2 3">
    <name type="scientific">Clostridium thermobutyricum DSM 4928</name>
    <dbReference type="NCBI Taxonomy" id="1121339"/>
    <lineage>
        <taxon>Bacteria</taxon>
        <taxon>Bacillati</taxon>
        <taxon>Bacillota</taxon>
        <taxon>Clostridia</taxon>
        <taxon>Eubacteriales</taxon>
        <taxon>Clostridiaceae</taxon>
        <taxon>Clostridium</taxon>
    </lineage>
</organism>
<accession>A0A1V4SVV1</accession>
<dbReference type="RefSeq" id="WP_080022529.1">
    <property type="nucleotide sequence ID" value="NZ_LTAY01000034.1"/>
</dbReference>
<dbReference type="EMBL" id="LTAY01000034">
    <property type="protein sequence ID" value="OPX48298.1"/>
    <property type="molecule type" value="Genomic_DNA"/>
</dbReference>
<keyword evidence="1" id="KW-0472">Membrane</keyword>
<keyword evidence="1" id="KW-1133">Transmembrane helix</keyword>
<sequence length="86" mass="9817">MIIKAIVVPTPNRIKKRFKESITKDEIFLYSLILGGIGVISLSDIEFKGLPIFGLTYCGLAYSFLKNVDEEILKEILKNYYLMGRL</sequence>
<evidence type="ECO:0000256" key="1">
    <source>
        <dbReference type="SAM" id="Phobius"/>
    </source>
</evidence>
<dbReference type="OrthoDB" id="1938033at2"/>
<comment type="caution">
    <text evidence="2">The sequence shown here is derived from an EMBL/GenBank/DDBJ whole genome shotgun (WGS) entry which is preliminary data.</text>
</comment>
<reference evidence="2 3" key="1">
    <citation type="submission" date="2016-02" db="EMBL/GenBank/DDBJ databases">
        <title>Genome sequence of Clostridium thermobutyricum DSM 4928.</title>
        <authorList>
            <person name="Poehlein A."/>
            <person name="Daniel R."/>
        </authorList>
    </citation>
    <scope>NUCLEOTIDE SEQUENCE [LARGE SCALE GENOMIC DNA]</scope>
    <source>
        <strain evidence="2 3">DSM 4928</strain>
    </source>
</reference>
<evidence type="ECO:0000313" key="2">
    <source>
        <dbReference type="EMBL" id="OPX48298.1"/>
    </source>
</evidence>
<feature type="transmembrane region" description="Helical" evidence="1">
    <location>
        <begin position="27"/>
        <end position="43"/>
    </location>
</feature>
<dbReference type="Proteomes" id="UP000191448">
    <property type="component" value="Unassembled WGS sequence"/>
</dbReference>